<evidence type="ECO:0000313" key="9">
    <source>
        <dbReference type="Proteomes" id="UP000189796"/>
    </source>
</evidence>
<protein>
    <submittedName>
        <fullName evidence="8">Alpha,alpha-trehalose phosphorylase</fullName>
    </submittedName>
</protein>
<feature type="binding site" evidence="3">
    <location>
        <begin position="379"/>
        <end position="380"/>
    </location>
    <ligand>
        <name>substrate</name>
    </ligand>
</feature>
<dbReference type="PANTHER" id="PTHR11051">
    <property type="entry name" value="GLYCOSYL HYDROLASE-RELATED"/>
    <property type="match status" value="1"/>
</dbReference>
<sequence>MLHHERLRPPSQDYPADEWNIVEKTFRPDFLAQLETILALGNGYLGMRGCPEEGGPNAENGTFINGFYESWPIVYGEDAFGFAKTGQTICNVTDSKIIKLFVDDEPFWLANARLIDYDRRLNMRAGTLDRNLLWETPAGKRVSIASRRLISLADRHVAAISYKVTLVDARASVVIASEMGTNGPSNRKNQDDPRLARALPERVLHPQTNYFKDRRIVLCHATERSRLTLTCATDHALESSCGHSYKVACTPDFGQVAFTIDAKPGCPIQLTKYIVYHSSEQASPEELCGRAEWTMDRIVNQGFQRLLVSQEQYMDDFWRRSDVRIKDISEQRTRRSTVEVQQAIRFNLFHILQASARAEELGVPAKGLTGQAYEGHYFWDTEIYVLPFLTYTSPRIARNLLAFRYKMLPQARARARELGHRGAMFPWRTISGEEASAYYAAGTAQYHINADIMYALRKYVHATGDELFLRECGAEMLVETARLWADLGFYSEAKGGKFCINGVTGPDEYNAVVNNNAYTNLMARENLRYAAQVVASLRTAEPGAYNELVRKTGVEPSEIEAWIRAADSMYVPYDETTNVMLQDDNFSDREPWNLRKTPPYHYPLLLFYHPLNIYRKQVIKQADVVLAMFLLGDAFPAETKKRAFEFYDPFTTGDSSLSSSVEAIIAAQIGDMDKAVRYGMAALLMDLADVGGNVKDGCHIASMGGTWMMLTYGFGGMRDDDGTLSFFPRRAPEENAILRFPVTYRRQLLEVEIGLDQVEYRLCEGERLVIRHEGEELELSRANPLAVRPVGKWGGSQSDAREVSRGRSAV</sequence>
<feature type="domain" description="Glycoside hydrolase family 65 N-terminal" evidence="7">
    <location>
        <begin position="23"/>
        <end position="280"/>
    </location>
</feature>
<feature type="domain" description="Glycoside hydrolase family 65 central catalytic" evidence="5">
    <location>
        <begin position="345"/>
        <end position="708"/>
    </location>
</feature>
<proteinExistence type="inferred from homology"/>
<dbReference type="PIRSF" id="PIRSF036289">
    <property type="entry name" value="Glycosyl_hydrolase_malt_phosph"/>
    <property type="match status" value="1"/>
</dbReference>
<dbReference type="InterPro" id="IPR037018">
    <property type="entry name" value="GH65_N"/>
</dbReference>
<dbReference type="Pfam" id="PF03632">
    <property type="entry name" value="Glyco_hydro_65m"/>
    <property type="match status" value="1"/>
</dbReference>
<dbReference type="EMBL" id="LT670817">
    <property type="protein sequence ID" value="SHH82278.1"/>
    <property type="molecule type" value="Genomic_DNA"/>
</dbReference>
<dbReference type="InterPro" id="IPR005196">
    <property type="entry name" value="Glyco_hydro_65_N"/>
</dbReference>
<dbReference type="AlphaFoldDB" id="A0A1M5W4A4"/>
<evidence type="ECO:0000256" key="2">
    <source>
        <dbReference type="PIRSR" id="PIRSR036289-50"/>
    </source>
</evidence>
<feature type="domain" description="Glycoside hydrolase family 65 C-terminal" evidence="6">
    <location>
        <begin position="717"/>
        <end position="779"/>
    </location>
</feature>
<comment type="similarity">
    <text evidence="1">Belongs to the glycosyl hydrolase 65 family.</text>
</comment>
<dbReference type="InterPro" id="IPR005195">
    <property type="entry name" value="Glyco_hydro_65_M"/>
</dbReference>
<dbReference type="GO" id="GO:0004553">
    <property type="term" value="F:hydrolase activity, hydrolyzing O-glycosyl compounds"/>
    <property type="evidence" value="ECO:0007669"/>
    <property type="project" value="TreeGrafter"/>
</dbReference>
<dbReference type="InterPro" id="IPR017045">
    <property type="entry name" value="Malt_Pase/Glycosyl_Hdrlase"/>
</dbReference>
<dbReference type="RefSeq" id="WP_079604758.1">
    <property type="nucleotide sequence ID" value="NZ_LT670817.1"/>
</dbReference>
<feature type="binding site" evidence="3">
    <location>
        <begin position="620"/>
        <end position="621"/>
    </location>
    <ligand>
        <name>substrate</name>
    </ligand>
</feature>
<dbReference type="Gene3D" id="2.70.98.40">
    <property type="entry name" value="Glycoside hydrolase, family 65, N-terminal domain"/>
    <property type="match status" value="1"/>
</dbReference>
<evidence type="ECO:0000313" key="8">
    <source>
        <dbReference type="EMBL" id="SHH82278.1"/>
    </source>
</evidence>
<organism evidence="8 9">
    <name type="scientific">Bradyrhizobium erythrophlei</name>
    <dbReference type="NCBI Taxonomy" id="1437360"/>
    <lineage>
        <taxon>Bacteria</taxon>
        <taxon>Pseudomonadati</taxon>
        <taxon>Pseudomonadota</taxon>
        <taxon>Alphaproteobacteria</taxon>
        <taxon>Hyphomicrobiales</taxon>
        <taxon>Nitrobacteraceae</taxon>
        <taxon>Bradyrhizobium</taxon>
    </lineage>
</organism>
<dbReference type="InterPro" id="IPR008928">
    <property type="entry name" value="6-hairpin_glycosidase_sf"/>
</dbReference>
<feature type="region of interest" description="Disordered" evidence="4">
    <location>
        <begin position="790"/>
        <end position="810"/>
    </location>
</feature>
<dbReference type="InterPro" id="IPR011013">
    <property type="entry name" value="Gal_mutarotase_sf_dom"/>
</dbReference>
<dbReference type="Pfam" id="PF03633">
    <property type="entry name" value="Glyco_hydro_65C"/>
    <property type="match status" value="1"/>
</dbReference>
<dbReference type="SUPFAM" id="SSF48208">
    <property type="entry name" value="Six-hairpin glycosidases"/>
    <property type="match status" value="1"/>
</dbReference>
<dbReference type="GO" id="GO:0030246">
    <property type="term" value="F:carbohydrate binding"/>
    <property type="evidence" value="ECO:0007669"/>
    <property type="project" value="InterPro"/>
</dbReference>
<evidence type="ECO:0000256" key="3">
    <source>
        <dbReference type="PIRSR" id="PIRSR036289-51"/>
    </source>
</evidence>
<dbReference type="Proteomes" id="UP000189796">
    <property type="component" value="Chromosome I"/>
</dbReference>
<evidence type="ECO:0000259" key="7">
    <source>
        <dbReference type="Pfam" id="PF03636"/>
    </source>
</evidence>
<evidence type="ECO:0000256" key="4">
    <source>
        <dbReference type="SAM" id="MobiDB-lite"/>
    </source>
</evidence>
<dbReference type="GO" id="GO:0005975">
    <property type="term" value="P:carbohydrate metabolic process"/>
    <property type="evidence" value="ECO:0007669"/>
    <property type="project" value="InterPro"/>
</dbReference>
<feature type="compositionally biased region" description="Basic and acidic residues" evidence="4">
    <location>
        <begin position="799"/>
        <end position="810"/>
    </location>
</feature>
<evidence type="ECO:0000256" key="1">
    <source>
        <dbReference type="ARBA" id="ARBA00006768"/>
    </source>
</evidence>
<feature type="active site" description="Proton donor" evidence="2">
    <location>
        <position position="508"/>
    </location>
</feature>
<evidence type="ECO:0000259" key="5">
    <source>
        <dbReference type="Pfam" id="PF03632"/>
    </source>
</evidence>
<dbReference type="Gene3D" id="2.60.420.10">
    <property type="entry name" value="Maltose phosphorylase, domain 3"/>
    <property type="match status" value="1"/>
</dbReference>
<dbReference type="InterPro" id="IPR012341">
    <property type="entry name" value="6hp_glycosidase-like_sf"/>
</dbReference>
<gene>
    <name evidence="8" type="ORF">SAMN05443248_6342</name>
</gene>
<name>A0A1M5W4A4_9BRAD</name>
<dbReference type="GO" id="GO:0016757">
    <property type="term" value="F:glycosyltransferase activity"/>
    <property type="evidence" value="ECO:0007669"/>
    <property type="project" value="UniProtKB-ARBA"/>
</dbReference>
<dbReference type="InterPro" id="IPR005194">
    <property type="entry name" value="Glyco_hydro_65_C"/>
</dbReference>
<dbReference type="OrthoDB" id="414934at2"/>
<dbReference type="PANTHER" id="PTHR11051:SF13">
    <property type="entry name" value="GLYCOSYL TRANSFERASE"/>
    <property type="match status" value="1"/>
</dbReference>
<reference evidence="8 9" key="1">
    <citation type="submission" date="2016-11" db="EMBL/GenBank/DDBJ databases">
        <authorList>
            <person name="Jaros S."/>
            <person name="Januszkiewicz K."/>
            <person name="Wedrychowicz H."/>
        </authorList>
    </citation>
    <scope>NUCLEOTIDE SEQUENCE [LARGE SCALE GENOMIC DNA]</scope>
    <source>
        <strain evidence="8 9">GAS138</strain>
    </source>
</reference>
<accession>A0A1M5W4A4</accession>
<evidence type="ECO:0000259" key="6">
    <source>
        <dbReference type="Pfam" id="PF03633"/>
    </source>
</evidence>
<dbReference type="Pfam" id="PF03636">
    <property type="entry name" value="Glyco_hydro_65N"/>
    <property type="match status" value="1"/>
</dbReference>
<dbReference type="SUPFAM" id="SSF74650">
    <property type="entry name" value="Galactose mutarotase-like"/>
    <property type="match status" value="1"/>
</dbReference>
<dbReference type="Gene3D" id="1.50.10.10">
    <property type="match status" value="1"/>
</dbReference>